<proteinExistence type="predicted"/>
<gene>
    <name evidence="1" type="ORF">NX773_03460</name>
</gene>
<sequence>MTSPNLPFLLNGAAPDALFDQLECELVALTTAPLDEDELPPTQVVDEFATEFLLDLVRPKPPR</sequence>
<organism evidence="1 2">
    <name type="scientific">Massilia solisilvae</name>
    <dbReference type="NCBI Taxonomy" id="1811225"/>
    <lineage>
        <taxon>Bacteria</taxon>
        <taxon>Pseudomonadati</taxon>
        <taxon>Pseudomonadota</taxon>
        <taxon>Betaproteobacteria</taxon>
        <taxon>Burkholderiales</taxon>
        <taxon>Oxalobacteraceae</taxon>
        <taxon>Telluria group</taxon>
        <taxon>Massilia</taxon>
    </lineage>
</organism>
<dbReference type="Proteomes" id="UP001205861">
    <property type="component" value="Unassembled WGS sequence"/>
</dbReference>
<comment type="caution">
    <text evidence="1">The sequence shown here is derived from an EMBL/GenBank/DDBJ whole genome shotgun (WGS) entry which is preliminary data.</text>
</comment>
<evidence type="ECO:0000313" key="1">
    <source>
        <dbReference type="EMBL" id="MCS0607224.1"/>
    </source>
</evidence>
<evidence type="ECO:0000313" key="2">
    <source>
        <dbReference type="Proteomes" id="UP001205861"/>
    </source>
</evidence>
<dbReference type="EMBL" id="JANUGV010000001">
    <property type="protein sequence ID" value="MCS0607224.1"/>
    <property type="molecule type" value="Genomic_DNA"/>
</dbReference>
<dbReference type="RefSeq" id="WP_258854974.1">
    <property type="nucleotide sequence ID" value="NZ_JANUGV010000001.1"/>
</dbReference>
<protein>
    <submittedName>
        <fullName evidence="1">Uncharacterized protein</fullName>
    </submittedName>
</protein>
<keyword evidence="2" id="KW-1185">Reference proteome</keyword>
<name>A0ABT2BFD7_9BURK</name>
<accession>A0ABT2BFD7</accession>
<reference evidence="1 2" key="1">
    <citation type="submission" date="2022-08" db="EMBL/GenBank/DDBJ databases">
        <title>Reclassification of Massilia species as members of the genera Telluria, Duganella, Pseudoduganella, Mokoshia gen. nov. and Zemynaea gen. nov. using orthogonal and non-orthogonal genome-based approaches.</title>
        <authorList>
            <person name="Bowman J.P."/>
        </authorList>
    </citation>
    <scope>NUCLEOTIDE SEQUENCE [LARGE SCALE GENOMIC DNA]</scope>
    <source>
        <strain evidence="1 2">JCM 31607</strain>
    </source>
</reference>